<name>X0RR65_9ZZZZ</name>
<proteinExistence type="predicted"/>
<accession>X0RR65</accession>
<gene>
    <name evidence="1" type="ORF">S01H1_00227</name>
</gene>
<comment type="caution">
    <text evidence="1">The sequence shown here is derived from an EMBL/GenBank/DDBJ whole genome shotgun (WGS) entry which is preliminary data.</text>
</comment>
<dbReference type="AlphaFoldDB" id="X0RR65"/>
<protein>
    <submittedName>
        <fullName evidence="1">Uncharacterized protein</fullName>
    </submittedName>
</protein>
<evidence type="ECO:0000313" key="1">
    <source>
        <dbReference type="EMBL" id="GAF71344.1"/>
    </source>
</evidence>
<organism evidence="1">
    <name type="scientific">marine sediment metagenome</name>
    <dbReference type="NCBI Taxonomy" id="412755"/>
    <lineage>
        <taxon>unclassified sequences</taxon>
        <taxon>metagenomes</taxon>
        <taxon>ecological metagenomes</taxon>
    </lineage>
</organism>
<reference evidence="1" key="1">
    <citation type="journal article" date="2014" name="Front. Microbiol.">
        <title>High frequency of phylogenetically diverse reductive dehalogenase-homologous genes in deep subseafloor sedimentary metagenomes.</title>
        <authorList>
            <person name="Kawai M."/>
            <person name="Futagami T."/>
            <person name="Toyoda A."/>
            <person name="Takaki Y."/>
            <person name="Nishi S."/>
            <person name="Hori S."/>
            <person name="Arai W."/>
            <person name="Tsubouchi T."/>
            <person name="Morono Y."/>
            <person name="Uchiyama I."/>
            <person name="Ito T."/>
            <person name="Fujiyama A."/>
            <person name="Inagaki F."/>
            <person name="Takami H."/>
        </authorList>
    </citation>
    <scope>NUCLEOTIDE SEQUENCE</scope>
    <source>
        <strain evidence="1">Expedition CK06-06</strain>
    </source>
</reference>
<dbReference type="EMBL" id="BARS01000074">
    <property type="protein sequence ID" value="GAF71344.1"/>
    <property type="molecule type" value="Genomic_DNA"/>
</dbReference>
<sequence length="210" mass="22146">MGDLYPFNPGVGQTIQSEVKVENPDMSFIAHLEWSAAEAATADIDAVHAAVTDAGDGTATTVTTGFTDPPSPRNITATSDDVTGDGLDIKAVQVVVTGTNINDEVITETLPIFTVNAETTVEGDKAFKTVTQVVIPAMDSPYDVTVSIGFGDILGIPYERDEIPCVDTFLNSVLESTAATIVAHITNIENNTIDLHSSLNGSKVDTYILV</sequence>